<organism evidence="2 3">
    <name type="scientific">Xylaria arbuscula</name>
    <dbReference type="NCBI Taxonomy" id="114810"/>
    <lineage>
        <taxon>Eukaryota</taxon>
        <taxon>Fungi</taxon>
        <taxon>Dikarya</taxon>
        <taxon>Ascomycota</taxon>
        <taxon>Pezizomycotina</taxon>
        <taxon>Sordariomycetes</taxon>
        <taxon>Xylariomycetidae</taxon>
        <taxon>Xylariales</taxon>
        <taxon>Xylariaceae</taxon>
        <taxon>Xylaria</taxon>
    </lineage>
</organism>
<dbReference type="PANTHER" id="PTHR33112">
    <property type="entry name" value="DOMAIN PROTEIN, PUTATIVE-RELATED"/>
    <property type="match status" value="1"/>
</dbReference>
<dbReference type="PANTHER" id="PTHR33112:SF16">
    <property type="entry name" value="HETEROKARYON INCOMPATIBILITY DOMAIN-CONTAINING PROTEIN"/>
    <property type="match status" value="1"/>
</dbReference>
<proteinExistence type="predicted"/>
<feature type="domain" description="Heterokaryon incompatibility" evidence="1">
    <location>
        <begin position="201"/>
        <end position="362"/>
    </location>
</feature>
<comment type="caution">
    <text evidence="2">The sequence shown here is derived from an EMBL/GenBank/DDBJ whole genome shotgun (WGS) entry which is preliminary data.</text>
</comment>
<dbReference type="Pfam" id="PF06985">
    <property type="entry name" value="HET"/>
    <property type="match status" value="1"/>
</dbReference>
<sequence length="681" mass="78250">MEQNRAHQPRIQVTLPNTSCRICGWDGEPATWWRSLRDQDLNLEDIRNSTICVSCQILTAVYEGCVIGATGGLPKSTSGEIRRSTVAYGAFAVHREGTGRCDFSVSARETWRIFSTPNKNCNLPLDLVEQSIPFPDPSRQSAIEWAKKETIRCIQSHEECQRWEVEEPRSLPTRLIDIKPDGLEDDVVLMDSASLPYATPYIALSYCWGDIRPECTTTPDSLSANKRSIPWLKLPKTFQDAIIVARQMSIRYMWIDSICIIQGDDDDWKREGGKMFQVYKNSYLTFAATWGKSSTSGLFDGNERFHGFENSWERLCVAELQYNGERWPLYLQRFHNDILFDHEHHPIGYGLPLFERAWTFQERLISLRVLFFGPAEVSFECLSHDCCHCGGTASRGRKGRTLRITKLQEDSLRGPSDVARRDIQARFAWRKLVREYSTRDLSFARDKLLAIGALAELWQRVLPGDQYLAGLWSGWLIEDLLWSDQGGGYLQLSFNTWCPTWSWAHLQKHHVLAWPDTFNRGRFYPMADVVQANCEYVGGNPFGVLEKSELVLRGYLLPFLACRYSNEKVKPDLLISRYAALYLNAGDQYSFLRLRFLGGGRDTFVMETDCVLERGITQLYLLYMGWMAYFDSSSRNWYYLVLKPTDHTKTTFSRVGVVFTSAGSIWRKLLDKDTETTCVII</sequence>
<dbReference type="EMBL" id="JANPWZ010002471">
    <property type="protein sequence ID" value="KAJ3558459.1"/>
    <property type="molecule type" value="Genomic_DNA"/>
</dbReference>
<evidence type="ECO:0000313" key="3">
    <source>
        <dbReference type="Proteomes" id="UP001148614"/>
    </source>
</evidence>
<dbReference type="Proteomes" id="UP001148614">
    <property type="component" value="Unassembled WGS sequence"/>
</dbReference>
<gene>
    <name evidence="2" type="ORF">NPX13_g9700</name>
</gene>
<dbReference type="AlphaFoldDB" id="A0A9W8N5X1"/>
<dbReference type="InterPro" id="IPR010730">
    <property type="entry name" value="HET"/>
</dbReference>
<protein>
    <recommendedName>
        <fullName evidence="1">Heterokaryon incompatibility domain-containing protein</fullName>
    </recommendedName>
</protein>
<dbReference type="VEuPathDB" id="FungiDB:F4678DRAFT_466994"/>
<evidence type="ECO:0000259" key="1">
    <source>
        <dbReference type="Pfam" id="PF06985"/>
    </source>
</evidence>
<keyword evidence="3" id="KW-1185">Reference proteome</keyword>
<name>A0A9W8N5X1_9PEZI</name>
<accession>A0A9W8N5X1</accession>
<reference evidence="2" key="1">
    <citation type="submission" date="2022-07" db="EMBL/GenBank/DDBJ databases">
        <title>Genome Sequence of Xylaria arbuscula.</title>
        <authorList>
            <person name="Buettner E."/>
        </authorList>
    </citation>
    <scope>NUCLEOTIDE SEQUENCE</scope>
    <source>
        <strain evidence="2">VT107</strain>
    </source>
</reference>
<evidence type="ECO:0000313" key="2">
    <source>
        <dbReference type="EMBL" id="KAJ3558459.1"/>
    </source>
</evidence>